<organism evidence="17 18">
    <name type="scientific">Rhizoclosmatium globosum</name>
    <dbReference type="NCBI Taxonomy" id="329046"/>
    <lineage>
        <taxon>Eukaryota</taxon>
        <taxon>Fungi</taxon>
        <taxon>Fungi incertae sedis</taxon>
        <taxon>Chytridiomycota</taxon>
        <taxon>Chytridiomycota incertae sedis</taxon>
        <taxon>Chytridiomycetes</taxon>
        <taxon>Chytridiales</taxon>
        <taxon>Chytriomycetaceae</taxon>
        <taxon>Rhizoclosmatium</taxon>
    </lineage>
</organism>
<sequence length="794" mass="83437">MTQYNVLLIGSGGREHAMAIGLAASEGVEKVFVAPGNGGTETGSNIVNVNLSAFPDLVKFAWRTRFVGLVVVGPEVPLAEGITGEFKKVGLPVFGPSAAAAQIEASKAFAKDFMARHNVPTAAYATFTNAKECEEYVKKNYKGGDFVIKASGLAAGKGVLLPETLEEGLEGIRDIMVSKEFGASGDQVVIEEKLYGEEVSVLTFTDGYTIIQCPGAQDHKRVFEGDQGPNTGGMGAYAPAPIYTPALQQEVQRTILLPTVNGLRREGIPFVGCLYAGLILTPSGPKVIEFNCRFGDPETQVVIPLLQSPGLATVMKAAAEGCLDSVDIVFKKECAATVVVVAPGYPGNYPKGSEITLSPTPKDVSIIHAGTKKDATGKLLTNGGRVLAVTATSEKLEDAIQKAVDGVKCVKFEGMHYRKDIGHRALTLLKTLKTQGATYAAAGVSIDAGNHLVEKIKPIVKSTRRAGADASIGGFGGVFDLAASGYAGPDTLLVSGTDGVGTKLAVAQQCNLHDSIGIDLVAMSVNDVLVQGAEPLFFLDYYGCSKLEVDVAAAVVKGIAAGCVESGCALIGGETAEMPGMYKPGDYDLAGFVVGAVKRDQLLPRLEEIDPATDVVLGLKSSGVHSNGYSLVRHIVAGSGLQYTSPCPWSKEETLGKALLKPTKIYVKELLPVLRKGLVKALSHITGGGFTDNIPRCLPEDVGVEVDALSYELPAVFKWLKKQGNVADAELARTFNCGIGMVLIVDKKNVAEVVKSIESLGGGPVVHLGKTTRVAKNCSDSERVKILNAAKAWN</sequence>
<dbReference type="GO" id="GO:0005829">
    <property type="term" value="C:cytosol"/>
    <property type="evidence" value="ECO:0007669"/>
    <property type="project" value="TreeGrafter"/>
</dbReference>
<comment type="catalytic activity">
    <reaction evidence="14">
        <text>2-formamido-N(1)-(5-O-phospho-beta-D-ribosyl)acetamidine + ATP = 5-amino-1-(5-phospho-beta-D-ribosyl)imidazole + ADP + phosphate + H(+)</text>
        <dbReference type="Rhea" id="RHEA:23032"/>
        <dbReference type="ChEBI" id="CHEBI:15378"/>
        <dbReference type="ChEBI" id="CHEBI:30616"/>
        <dbReference type="ChEBI" id="CHEBI:43474"/>
        <dbReference type="ChEBI" id="CHEBI:137981"/>
        <dbReference type="ChEBI" id="CHEBI:147287"/>
        <dbReference type="ChEBI" id="CHEBI:456216"/>
        <dbReference type="EC" id="6.3.3.1"/>
    </reaction>
</comment>
<comment type="catalytic activity">
    <reaction evidence="13">
        <text>5-phospho-beta-D-ribosylamine + glycine + ATP = N(1)-(5-phospho-beta-D-ribosyl)glycinamide + ADP + phosphate + H(+)</text>
        <dbReference type="Rhea" id="RHEA:17453"/>
        <dbReference type="ChEBI" id="CHEBI:15378"/>
        <dbReference type="ChEBI" id="CHEBI:30616"/>
        <dbReference type="ChEBI" id="CHEBI:43474"/>
        <dbReference type="ChEBI" id="CHEBI:57305"/>
        <dbReference type="ChEBI" id="CHEBI:58681"/>
        <dbReference type="ChEBI" id="CHEBI:143788"/>
        <dbReference type="ChEBI" id="CHEBI:456216"/>
        <dbReference type="EC" id="6.3.4.13"/>
    </reaction>
</comment>
<dbReference type="InterPro" id="IPR011054">
    <property type="entry name" value="Rudment_hybrid_motif"/>
</dbReference>
<dbReference type="Gene3D" id="3.30.470.20">
    <property type="entry name" value="ATP-grasp fold, B domain"/>
    <property type="match status" value="1"/>
</dbReference>
<dbReference type="PANTHER" id="PTHR10520">
    <property type="entry name" value="TRIFUNCTIONAL PURINE BIOSYNTHETIC PROTEIN ADENOSINE-3-RELATED"/>
    <property type="match status" value="1"/>
</dbReference>
<dbReference type="NCBIfam" id="TIGR00878">
    <property type="entry name" value="purM"/>
    <property type="match status" value="1"/>
</dbReference>
<dbReference type="Pfam" id="PF02843">
    <property type="entry name" value="GARS_C"/>
    <property type="match status" value="1"/>
</dbReference>
<dbReference type="GO" id="GO:0046084">
    <property type="term" value="P:adenine biosynthetic process"/>
    <property type="evidence" value="ECO:0007669"/>
    <property type="project" value="TreeGrafter"/>
</dbReference>
<comment type="caution">
    <text evidence="17">The sequence shown here is derived from an EMBL/GenBank/DDBJ whole genome shotgun (WGS) entry which is preliminary data.</text>
</comment>
<dbReference type="FunFam" id="3.30.1330.10:FF:000001">
    <property type="entry name" value="Phosphoribosylformylglycinamidine cyclo-ligase"/>
    <property type="match status" value="1"/>
</dbReference>
<dbReference type="AlphaFoldDB" id="A0A1Y2B5T0"/>
<comment type="pathway">
    <text evidence="2">Purine metabolism; IMP biosynthesis via de novo pathway; N(1)-(5-phospho-D-ribosyl)glycinamide from 5-phospho-alpha-D-ribose 1-diphosphate: step 2/2.</text>
</comment>
<accession>A0A1Y2B5T0</accession>
<dbReference type="GO" id="GO:0005524">
    <property type="term" value="F:ATP binding"/>
    <property type="evidence" value="ECO:0007669"/>
    <property type="project" value="UniProtKB-UniRule"/>
</dbReference>
<dbReference type="SUPFAM" id="SSF56059">
    <property type="entry name" value="Glutathione synthetase ATP-binding domain-like"/>
    <property type="match status" value="1"/>
</dbReference>
<dbReference type="SUPFAM" id="SSF56042">
    <property type="entry name" value="PurM C-terminal domain-like"/>
    <property type="match status" value="1"/>
</dbReference>
<dbReference type="Pfam" id="PF01071">
    <property type="entry name" value="GARS_A"/>
    <property type="match status" value="1"/>
</dbReference>
<evidence type="ECO:0000256" key="13">
    <source>
        <dbReference type="ARBA" id="ARBA00047843"/>
    </source>
</evidence>
<evidence type="ECO:0000256" key="12">
    <source>
        <dbReference type="ARBA" id="ARBA00029444"/>
    </source>
</evidence>
<dbReference type="Pfam" id="PF02769">
    <property type="entry name" value="AIRS_C"/>
    <property type="match status" value="1"/>
</dbReference>
<dbReference type="Gene3D" id="3.90.600.10">
    <property type="entry name" value="Phosphoribosylglycinamide synthetase, C-terminal domain"/>
    <property type="match status" value="1"/>
</dbReference>
<dbReference type="SUPFAM" id="SSF52440">
    <property type="entry name" value="PreATP-grasp domain"/>
    <property type="match status" value="1"/>
</dbReference>
<dbReference type="InterPro" id="IPR020559">
    <property type="entry name" value="PRibGlycinamide_synth_CS"/>
</dbReference>
<dbReference type="InterPro" id="IPR020561">
    <property type="entry name" value="PRibGlycinamid_synth_ATP-grasp"/>
</dbReference>
<dbReference type="SUPFAM" id="SSF51246">
    <property type="entry name" value="Rudiment single hybrid motif"/>
    <property type="match status" value="1"/>
</dbReference>
<dbReference type="Gene3D" id="3.40.50.20">
    <property type="match status" value="1"/>
</dbReference>
<dbReference type="InterPro" id="IPR020562">
    <property type="entry name" value="PRibGlycinamide_synth_N"/>
</dbReference>
<dbReference type="EMBL" id="MCGO01000085">
    <property type="protein sequence ID" value="ORY29900.1"/>
    <property type="molecule type" value="Genomic_DNA"/>
</dbReference>
<keyword evidence="18" id="KW-1185">Reference proteome</keyword>
<evidence type="ECO:0000256" key="1">
    <source>
        <dbReference type="ARBA" id="ARBA00004686"/>
    </source>
</evidence>
<keyword evidence="7" id="KW-0658">Purine biosynthesis</keyword>
<evidence type="ECO:0000256" key="14">
    <source>
        <dbReference type="ARBA" id="ARBA00049057"/>
    </source>
</evidence>
<dbReference type="STRING" id="329046.A0A1Y2B5T0"/>
<dbReference type="GO" id="GO:0004641">
    <property type="term" value="F:phosphoribosylformylglycinamidine cyclo-ligase activity"/>
    <property type="evidence" value="ECO:0007669"/>
    <property type="project" value="UniProtKB-EC"/>
</dbReference>
<comment type="similarity">
    <text evidence="3">In the N-terminal section; belongs to the GARS family.</text>
</comment>
<evidence type="ECO:0000256" key="8">
    <source>
        <dbReference type="ARBA" id="ARBA00022840"/>
    </source>
</evidence>
<dbReference type="PROSITE" id="PS00184">
    <property type="entry name" value="GARS"/>
    <property type="match status" value="1"/>
</dbReference>
<reference evidence="17 18" key="1">
    <citation type="submission" date="2016-07" db="EMBL/GenBank/DDBJ databases">
        <title>Pervasive Adenine N6-methylation of Active Genes in Fungi.</title>
        <authorList>
            <consortium name="DOE Joint Genome Institute"/>
            <person name="Mondo S.J."/>
            <person name="Dannebaum R.O."/>
            <person name="Kuo R.C."/>
            <person name="Labutti K."/>
            <person name="Haridas S."/>
            <person name="Kuo A."/>
            <person name="Salamov A."/>
            <person name="Ahrendt S.R."/>
            <person name="Lipzen A."/>
            <person name="Sullivan W."/>
            <person name="Andreopoulos W.B."/>
            <person name="Clum A."/>
            <person name="Lindquist E."/>
            <person name="Daum C."/>
            <person name="Ramamoorthy G.K."/>
            <person name="Gryganskyi A."/>
            <person name="Culley D."/>
            <person name="Magnuson J.K."/>
            <person name="James T.Y."/>
            <person name="O'Malley M.A."/>
            <person name="Stajich J.E."/>
            <person name="Spatafora J.W."/>
            <person name="Visel A."/>
            <person name="Grigoriev I.V."/>
        </authorList>
    </citation>
    <scope>NUCLEOTIDE SEQUENCE [LARGE SCALE GENOMIC DNA]</scope>
    <source>
        <strain evidence="17 18">JEL800</strain>
    </source>
</reference>
<dbReference type="PROSITE" id="PS50975">
    <property type="entry name" value="ATP_GRASP"/>
    <property type="match status" value="1"/>
</dbReference>
<evidence type="ECO:0000256" key="2">
    <source>
        <dbReference type="ARBA" id="ARBA00005174"/>
    </source>
</evidence>
<dbReference type="NCBIfam" id="TIGR00877">
    <property type="entry name" value="purD"/>
    <property type="match status" value="1"/>
</dbReference>
<evidence type="ECO:0000259" key="16">
    <source>
        <dbReference type="PROSITE" id="PS50975"/>
    </source>
</evidence>
<dbReference type="OrthoDB" id="2018833at2759"/>
<dbReference type="InterPro" id="IPR000115">
    <property type="entry name" value="PRibGlycinamide_synth"/>
</dbReference>
<dbReference type="GO" id="GO:0046872">
    <property type="term" value="F:metal ion binding"/>
    <property type="evidence" value="ECO:0007669"/>
    <property type="project" value="UniProtKB-KW"/>
</dbReference>
<comment type="pathway">
    <text evidence="1">Purine metabolism; IMP biosynthesis via de novo pathway; 5-amino-1-(5-phospho-D-ribosyl)imidazole from N(2)-formyl-N(1)-(5-phospho-D-ribosyl)glycinamide: step 2/2.</text>
</comment>
<dbReference type="SUPFAM" id="SSF55326">
    <property type="entry name" value="PurM N-terminal domain-like"/>
    <property type="match status" value="1"/>
</dbReference>
<feature type="domain" description="ATP-grasp" evidence="16">
    <location>
        <begin position="111"/>
        <end position="319"/>
    </location>
</feature>
<evidence type="ECO:0000256" key="4">
    <source>
        <dbReference type="ARBA" id="ARBA00022598"/>
    </source>
</evidence>
<dbReference type="InterPro" id="IPR010918">
    <property type="entry name" value="PurM-like_C_dom"/>
</dbReference>
<dbReference type="Gene3D" id="3.90.650.10">
    <property type="entry name" value="PurM-like C-terminal domain"/>
    <property type="match status" value="1"/>
</dbReference>
<dbReference type="FunFam" id="3.90.600.10:FF:000001">
    <property type="entry name" value="Trifunctional purine biosynthetic protein adenosine-3"/>
    <property type="match status" value="1"/>
</dbReference>
<dbReference type="InterPro" id="IPR036676">
    <property type="entry name" value="PurM-like_C_sf"/>
</dbReference>
<dbReference type="InterPro" id="IPR011761">
    <property type="entry name" value="ATP-grasp"/>
</dbReference>
<dbReference type="Gene3D" id="3.30.1490.20">
    <property type="entry name" value="ATP-grasp fold, A domain"/>
    <property type="match status" value="1"/>
</dbReference>
<keyword evidence="10" id="KW-0511">Multifunctional enzyme</keyword>
<dbReference type="InterPro" id="IPR020560">
    <property type="entry name" value="PRibGlycinamide_synth_C-dom"/>
</dbReference>
<dbReference type="InterPro" id="IPR016185">
    <property type="entry name" value="PreATP-grasp_dom_sf"/>
</dbReference>
<evidence type="ECO:0000256" key="9">
    <source>
        <dbReference type="ARBA" id="ARBA00023211"/>
    </source>
</evidence>
<dbReference type="Pfam" id="PF02844">
    <property type="entry name" value="GARS_N"/>
    <property type="match status" value="1"/>
</dbReference>
<keyword evidence="5" id="KW-0479">Metal-binding</keyword>
<keyword evidence="9" id="KW-0464">Manganese</keyword>
<keyword evidence="4" id="KW-0436">Ligase</keyword>
<dbReference type="HAMAP" id="MF_00741">
    <property type="entry name" value="AIRS"/>
    <property type="match status" value="1"/>
</dbReference>
<dbReference type="CDD" id="cd02196">
    <property type="entry name" value="PurM"/>
    <property type="match status" value="1"/>
</dbReference>
<dbReference type="InterPro" id="IPR013815">
    <property type="entry name" value="ATP_grasp_subdomain_1"/>
</dbReference>
<protein>
    <submittedName>
        <fullName evidence="17">Bifunctional purine ADE1</fullName>
    </submittedName>
</protein>
<evidence type="ECO:0000313" key="17">
    <source>
        <dbReference type="EMBL" id="ORY29900.1"/>
    </source>
</evidence>
<dbReference type="InterPro" id="IPR004733">
    <property type="entry name" value="PurM_cligase"/>
</dbReference>
<evidence type="ECO:0000256" key="7">
    <source>
        <dbReference type="ARBA" id="ARBA00022755"/>
    </source>
</evidence>
<dbReference type="InterPro" id="IPR036921">
    <property type="entry name" value="PurM-like_N_sf"/>
</dbReference>
<dbReference type="UniPathway" id="UPA00074">
    <property type="reaction ID" value="UER00125"/>
</dbReference>
<comment type="similarity">
    <text evidence="12">In the C-terminal section; belongs to the AIR synthase family.</text>
</comment>
<dbReference type="InterPro" id="IPR037123">
    <property type="entry name" value="PRibGlycinamide_synth_C_sf"/>
</dbReference>
<dbReference type="Pfam" id="PF00586">
    <property type="entry name" value="AIRS"/>
    <property type="match status" value="1"/>
</dbReference>
<dbReference type="FunFam" id="3.30.470.20:FF:000018">
    <property type="entry name" value="Trifunctional purine biosynthetic protein adenosine-3"/>
    <property type="match status" value="1"/>
</dbReference>
<dbReference type="Gene3D" id="3.30.1330.10">
    <property type="entry name" value="PurM-like, N-terminal domain"/>
    <property type="match status" value="1"/>
</dbReference>
<dbReference type="InterPro" id="IPR016188">
    <property type="entry name" value="PurM-like_N"/>
</dbReference>
<dbReference type="SMART" id="SM01210">
    <property type="entry name" value="GARS_C"/>
    <property type="match status" value="1"/>
</dbReference>
<dbReference type="SMART" id="SM01209">
    <property type="entry name" value="GARS_A"/>
    <property type="match status" value="1"/>
</dbReference>
<dbReference type="GO" id="GO:0004637">
    <property type="term" value="F:phosphoribosylamine-glycine ligase activity"/>
    <property type="evidence" value="ECO:0007669"/>
    <property type="project" value="UniProtKB-EC"/>
</dbReference>
<evidence type="ECO:0000256" key="11">
    <source>
        <dbReference type="ARBA" id="ARBA00029388"/>
    </source>
</evidence>
<dbReference type="HAMAP" id="MF_00138">
    <property type="entry name" value="GARS"/>
    <property type="match status" value="1"/>
</dbReference>
<evidence type="ECO:0000256" key="5">
    <source>
        <dbReference type="ARBA" id="ARBA00022723"/>
    </source>
</evidence>
<evidence type="ECO:0000256" key="15">
    <source>
        <dbReference type="PROSITE-ProRule" id="PRU00409"/>
    </source>
</evidence>
<proteinExistence type="inferred from homology"/>
<keyword evidence="8 15" id="KW-0067">ATP-binding</keyword>
<evidence type="ECO:0000256" key="3">
    <source>
        <dbReference type="ARBA" id="ARBA00007423"/>
    </source>
</evidence>
<dbReference type="PANTHER" id="PTHR10520:SF12">
    <property type="entry name" value="TRIFUNCTIONAL PURINE BIOSYNTHETIC PROTEIN ADENOSINE-3"/>
    <property type="match status" value="1"/>
</dbReference>
<comment type="function">
    <text evidence="11">Catalyzes the second and fifth step in the 'de novo' purine biosynthesis pathway; contains phosphoribosylamine--glycine ligase (GARS) and phosphoribosylformylglycinamidine cyclo-ligase (AIRS) activities.</text>
</comment>
<dbReference type="FunFam" id="3.90.650.10:FF:000019">
    <property type="entry name" value="Trifunctional purine biosynthetic protein adenosine-3"/>
    <property type="match status" value="1"/>
</dbReference>
<gene>
    <name evidence="17" type="ORF">BCR33DRAFT_666415</name>
</gene>
<dbReference type="Proteomes" id="UP000193642">
    <property type="component" value="Unassembled WGS sequence"/>
</dbReference>
<evidence type="ECO:0000256" key="6">
    <source>
        <dbReference type="ARBA" id="ARBA00022741"/>
    </source>
</evidence>
<dbReference type="GO" id="GO:0006189">
    <property type="term" value="P:'de novo' IMP biosynthetic process"/>
    <property type="evidence" value="ECO:0007669"/>
    <property type="project" value="UniProtKB-UniPathway"/>
</dbReference>
<name>A0A1Y2B5T0_9FUNG</name>
<keyword evidence="6 15" id="KW-0547">Nucleotide-binding</keyword>
<evidence type="ECO:0000256" key="10">
    <source>
        <dbReference type="ARBA" id="ARBA00023268"/>
    </source>
</evidence>
<evidence type="ECO:0000313" key="18">
    <source>
        <dbReference type="Proteomes" id="UP000193642"/>
    </source>
</evidence>